<evidence type="ECO:0000259" key="7">
    <source>
        <dbReference type="Pfam" id="PF13861"/>
    </source>
</evidence>
<accession>A0A291PCQ0</accession>
<sequence>MANGIDSSVINSVNAGASAGASLGPRQSAELQDSFMTLLVTQLQNQDPLSPMKNEEMTSQLAQINTVSGIEKLNESLGAINDQIGAGQTLQASALIGQGVLVPGERVLLSQGEEGEATTTPFGVELAQPADEVVVTITDQAGQVVNRYEMGAVKAGVESFSWDGQTSDGQTAAEGAYRVRVEARRDGEPVAVEALNYAVVNSVTPPTDGGEVRLDLGAVFGRVGLSDIKQIL</sequence>
<dbReference type="EMBL" id="CP021435">
    <property type="protein sequence ID" value="ATJ84686.1"/>
    <property type="molecule type" value="Genomic_DNA"/>
</dbReference>
<dbReference type="InterPro" id="IPR025965">
    <property type="entry name" value="FlgD/Vpr_Ig-like"/>
</dbReference>
<keyword evidence="8" id="KW-0966">Cell projection</keyword>
<feature type="domain" description="FlgD Tudor-like" evidence="7">
    <location>
        <begin position="88"/>
        <end position="229"/>
    </location>
</feature>
<keyword evidence="8" id="KW-0282">Flagellum</keyword>
<evidence type="ECO:0000313" key="8">
    <source>
        <dbReference type="EMBL" id="ATJ84686.1"/>
    </source>
</evidence>
<dbReference type="Proteomes" id="UP000219993">
    <property type="component" value="Chromosome"/>
</dbReference>
<dbReference type="RefSeq" id="WP_097790848.1">
    <property type="nucleotide sequence ID" value="NZ_BAAADT010000020.1"/>
</dbReference>
<organism evidence="8 9">
    <name type="scientific">Halomonas beimenensis</name>
    <dbReference type="NCBI Taxonomy" id="475662"/>
    <lineage>
        <taxon>Bacteria</taxon>
        <taxon>Pseudomonadati</taxon>
        <taxon>Pseudomonadota</taxon>
        <taxon>Gammaproteobacteria</taxon>
        <taxon>Oceanospirillales</taxon>
        <taxon>Halomonadaceae</taxon>
        <taxon>Halomonas</taxon>
    </lineage>
</organism>
<reference evidence="8 9" key="1">
    <citation type="journal article" date="2017" name="Sci. Rep.">
        <title>Revealing the Saline Adaptation Strategies of the Halophilic Bacterium Halomonas beimenensis through High-throughput Omics and Transposon Mutagenesis Approaches.</title>
        <authorList>
            <person name="Chen Y.H."/>
            <person name="Lin S.S."/>
            <person name="Shyu Y.T."/>
        </authorList>
    </citation>
    <scope>NUCLEOTIDE SEQUENCE [LARGE SCALE GENOMIC DNA]</scope>
    <source>
        <strain evidence="8 9">NTU-111</strain>
    </source>
</reference>
<protein>
    <recommendedName>
        <fullName evidence="2 5">Basal-body rod modification protein FlgD</fullName>
    </recommendedName>
</protein>
<keyword evidence="3 5" id="KW-1005">Bacterial flagellum biogenesis</keyword>
<dbReference type="Pfam" id="PF13861">
    <property type="entry name" value="FLgD_tudor"/>
    <property type="match status" value="1"/>
</dbReference>
<proteinExistence type="inferred from homology"/>
<dbReference type="InterPro" id="IPR005648">
    <property type="entry name" value="FlgD"/>
</dbReference>
<dbReference type="KEGG" id="hbe:BEI_3699"/>
<dbReference type="Pfam" id="PF03963">
    <property type="entry name" value="FlgD"/>
    <property type="match status" value="1"/>
</dbReference>
<name>A0A291PCQ0_9GAMM</name>
<dbReference type="AlphaFoldDB" id="A0A291PCQ0"/>
<comment type="function">
    <text evidence="4 5">Required for flagellar hook formation. May act as a scaffolding protein.</text>
</comment>
<keyword evidence="8" id="KW-0969">Cilium</keyword>
<keyword evidence="9" id="KW-1185">Reference proteome</keyword>
<gene>
    <name evidence="8" type="primary">flgD</name>
    <name evidence="8" type="ORF">BEI_3699</name>
</gene>
<dbReference type="Gene3D" id="2.30.30.910">
    <property type="match status" value="1"/>
</dbReference>
<dbReference type="OrthoDB" id="9785233at2"/>
<dbReference type="NCBIfam" id="NF005176">
    <property type="entry name" value="PRK06655.1-1"/>
    <property type="match status" value="1"/>
</dbReference>
<dbReference type="InterPro" id="IPR025963">
    <property type="entry name" value="FLgD_Tudor"/>
</dbReference>
<evidence type="ECO:0000256" key="5">
    <source>
        <dbReference type="RuleBase" id="RU362076"/>
    </source>
</evidence>
<evidence type="ECO:0000313" key="9">
    <source>
        <dbReference type="Proteomes" id="UP000219993"/>
    </source>
</evidence>
<dbReference type="GO" id="GO:0044781">
    <property type="term" value="P:bacterial-type flagellum organization"/>
    <property type="evidence" value="ECO:0007669"/>
    <property type="project" value="UniProtKB-UniRule"/>
</dbReference>
<evidence type="ECO:0000256" key="3">
    <source>
        <dbReference type="ARBA" id="ARBA00022795"/>
    </source>
</evidence>
<evidence type="ECO:0000256" key="4">
    <source>
        <dbReference type="ARBA" id="ARBA00024746"/>
    </source>
</evidence>
<dbReference type="Pfam" id="PF13860">
    <property type="entry name" value="FlgD_ig"/>
    <property type="match status" value="1"/>
</dbReference>
<comment type="similarity">
    <text evidence="1 5">Belongs to the FlgD family.</text>
</comment>
<dbReference type="Gene3D" id="2.60.40.4070">
    <property type="match status" value="1"/>
</dbReference>
<feature type="domain" description="FlgD/Vpr Ig-like" evidence="6">
    <location>
        <begin position="118"/>
        <end position="186"/>
    </location>
</feature>
<evidence type="ECO:0000256" key="2">
    <source>
        <dbReference type="ARBA" id="ARBA00016013"/>
    </source>
</evidence>
<evidence type="ECO:0000259" key="6">
    <source>
        <dbReference type="Pfam" id="PF13860"/>
    </source>
</evidence>
<evidence type="ECO:0000256" key="1">
    <source>
        <dbReference type="ARBA" id="ARBA00010577"/>
    </source>
</evidence>